<reference evidence="1 2" key="1">
    <citation type="submission" date="2016-09" db="EMBL/GenBank/DDBJ databases">
        <title>Genome-resolved meta-omics ties microbial dynamics to process performance in biotechnology for thiocyanate degradation.</title>
        <authorList>
            <person name="Kantor R.S."/>
            <person name="Huddy R.J."/>
            <person name="Iyer R."/>
            <person name="Thomas B.C."/>
            <person name="Brown C.T."/>
            <person name="Anantharaman K."/>
            <person name="Tringe S."/>
            <person name="Hettich R.L."/>
            <person name="Harrison S.T."/>
            <person name="Banfield J.F."/>
        </authorList>
    </citation>
    <scope>NUCLEOTIDE SEQUENCE [LARGE SCALE GENOMIC DNA]</scope>
    <source>
        <strain evidence="1">59-99</strain>
    </source>
</reference>
<sequence length="543" mass="59402">MHSHGSTSSLLLYVLLVIFGWAPLIAGDGSLPVRCGFATPEAEARLASLNNGILAAQRPVLPESVSSPGGRFRIHFTRTGPDAVPPDDADGNGIPDYVDEAGHALDKAFLAEVDTMGYVSPPSDDTAGGSPQFDLYLHDLSKAGQGFGLYGITEPERALNGSGLTRYTSWMEADNDFSPNDRNAFDSVIYATTGIAALRVTCAHEFHHMIQLGGYGDTGIQRSIHELSSTWMEMRVWPEIRDWTAYTGALLRNPERYPLSLPETANGYYWGWFGKAMHRLDGDAPLRRTWELIATGMRPFAALDQACGESGSRLEPLFCNTIAELYRTGSRGQSNTLLPKAELLPEIHLASDDRVRPPSALITGELRPYEVRCHRFSVPSLTDADRPVSVAIVLSAPDTDAMIASSTAARTAYAITLTSNRTEEDLPINGSAWGLRITSTGICYKMDGVTTERVEGPYPMPFVRSMHDRLNIPVPFAMPGDHATITVLMPTMRVIASDEATVILDDTRIVVPWANASTLHSGIYLLRVNCSDRTELYKLVVRE</sequence>
<evidence type="ECO:0000313" key="1">
    <source>
        <dbReference type="EMBL" id="OJX56969.1"/>
    </source>
</evidence>
<evidence type="ECO:0008006" key="3">
    <source>
        <dbReference type="Google" id="ProtNLM"/>
    </source>
</evidence>
<name>A0A1M3KXL6_9BACT</name>
<gene>
    <name evidence="1" type="ORF">BGO89_10635</name>
</gene>
<organism evidence="1 2">
    <name type="scientific">Candidatus Kapaibacterium thiocyanatum</name>
    <dbReference type="NCBI Taxonomy" id="1895771"/>
    <lineage>
        <taxon>Bacteria</taxon>
        <taxon>Pseudomonadati</taxon>
        <taxon>Candidatus Kapaibacteriota</taxon>
        <taxon>Candidatus Kapaibacteriia</taxon>
        <taxon>Candidatus Kapaibacteriales</taxon>
        <taxon>Candidatus Kapaibacteriaceae</taxon>
        <taxon>Candidatus Kapaibacterium</taxon>
    </lineage>
</organism>
<comment type="caution">
    <text evidence="1">The sequence shown here is derived from an EMBL/GenBank/DDBJ whole genome shotgun (WGS) entry which is preliminary data.</text>
</comment>
<evidence type="ECO:0000313" key="2">
    <source>
        <dbReference type="Proteomes" id="UP000184233"/>
    </source>
</evidence>
<dbReference type="EMBL" id="MKVH01000024">
    <property type="protein sequence ID" value="OJX56969.1"/>
    <property type="molecule type" value="Genomic_DNA"/>
</dbReference>
<protein>
    <recommendedName>
        <fullName evidence="3">Secretion system C-terminal sorting domain-containing protein</fullName>
    </recommendedName>
</protein>
<dbReference type="NCBIfam" id="NF045524">
    <property type="entry name" value="MXAN_6640_HExxH"/>
    <property type="match status" value="1"/>
</dbReference>
<accession>A0A1M3KXL6</accession>
<dbReference type="STRING" id="1895771.BGO89_10635"/>
<dbReference type="AlphaFoldDB" id="A0A1M3KXL6"/>
<proteinExistence type="predicted"/>
<dbReference type="Proteomes" id="UP000184233">
    <property type="component" value="Unassembled WGS sequence"/>
</dbReference>